<organism evidence="1 2">
    <name type="scientific">Bradyrhizobium japonicum</name>
    <dbReference type="NCBI Taxonomy" id="375"/>
    <lineage>
        <taxon>Bacteria</taxon>
        <taxon>Pseudomonadati</taxon>
        <taxon>Pseudomonadota</taxon>
        <taxon>Alphaproteobacteria</taxon>
        <taxon>Hyphomicrobiales</taxon>
        <taxon>Nitrobacteraceae</taxon>
        <taxon>Bradyrhizobium</taxon>
    </lineage>
</organism>
<gene>
    <name evidence="1" type="ORF">BSZ19_02385</name>
</gene>
<dbReference type="AlphaFoldDB" id="A0A1Y2JXD3"/>
<accession>A0A1Y2JXD3</accession>
<evidence type="ECO:0000313" key="1">
    <source>
        <dbReference type="EMBL" id="OSJ36825.1"/>
    </source>
</evidence>
<comment type="caution">
    <text evidence="1">The sequence shown here is derived from an EMBL/GenBank/DDBJ whole genome shotgun (WGS) entry which is preliminary data.</text>
</comment>
<evidence type="ECO:0000313" key="2">
    <source>
        <dbReference type="Proteomes" id="UP000193335"/>
    </source>
</evidence>
<name>A0A1Y2JXD3_BRAJP</name>
<proteinExistence type="predicted"/>
<dbReference type="EMBL" id="NAFL01000171">
    <property type="protein sequence ID" value="OSJ36825.1"/>
    <property type="molecule type" value="Genomic_DNA"/>
</dbReference>
<dbReference type="Proteomes" id="UP000193335">
    <property type="component" value="Unassembled WGS sequence"/>
</dbReference>
<protein>
    <submittedName>
        <fullName evidence="1">Uncharacterized protein</fullName>
    </submittedName>
</protein>
<reference evidence="1 2" key="1">
    <citation type="submission" date="2017-03" db="EMBL/GenBank/DDBJ databases">
        <title>Whole genome sequences of fourteen strains of Bradyrhizobium canariense and one strain of Bradyrhizobium japonicum isolated from Lupinus (Papilionoideae: Genisteae) species in Algeria.</title>
        <authorList>
            <person name="Crovadore J."/>
            <person name="Chekireb D."/>
            <person name="Brachmann A."/>
            <person name="Chablais R."/>
            <person name="Cochard B."/>
            <person name="Lefort F."/>
        </authorList>
    </citation>
    <scope>NUCLEOTIDE SEQUENCE [LARGE SCALE GENOMIC DNA]</scope>
    <source>
        <strain evidence="1 2">UBMA197</strain>
    </source>
</reference>
<sequence length="77" mass="8824">MPTLLYIRSEIERMRAQIGRQRKEILQLQRAGVGTASADALLSRMQAKVDGLCLQRDDMKKAQPQETRTRVLGGRKW</sequence>